<feature type="transmembrane region" description="Helical" evidence="2">
    <location>
        <begin position="289"/>
        <end position="311"/>
    </location>
</feature>
<evidence type="ECO:0000313" key="3">
    <source>
        <dbReference type="EMBL" id="NHZ81772.1"/>
    </source>
</evidence>
<dbReference type="EMBL" id="WHJG01000025">
    <property type="protein sequence ID" value="NHZ81772.1"/>
    <property type="molecule type" value="Genomic_DNA"/>
</dbReference>
<comment type="caution">
    <text evidence="3">The sequence shown here is derived from an EMBL/GenBank/DDBJ whole genome shotgun (WGS) entry which is preliminary data.</text>
</comment>
<keyword evidence="2" id="KW-0472">Membrane</keyword>
<dbReference type="SUPFAM" id="SSF48452">
    <property type="entry name" value="TPR-like"/>
    <property type="match status" value="1"/>
</dbReference>
<sequence>MDTLICKGCGASLTYAAGLQALQCEYCDAVTEIARVAPVAATTAQLLIPMTIEDNALAYAVLHHLAANDEIPDDMVERAELSVNRFYLPCFAFDGSYNATWTASFGYNRTDTYTDHVKRTVDGKSERVPVTKTRAVVDWRPVSGQDAGNFVLLGYGGSGVAPNALLLLERLRNLQTATPFDVGFISGVDTHPYTLAAKEAYALHTEARVGKLVETSVKHHAQGNVQRDWHWNASTRWDASPMYVPMGHVVIAYGGKQYNVWADGTNAANLVSDALPANRAKGKYISRGMWLPIVALLALMFTGLASASFFYEMKLERLAAVGAVWILSAWRDARYLRRSQQVRQSALAKRAQRYAQPAATPAPPLPSSGPDLLSLAMSLLSAIIVCVLLYKLVTDPAAPPAALAAGAAPAAAAIAPVSAPVKPVRLLSPIMVAANAQDWATVRTLTAKTTSPAPVSKADKAASAAALARGAKALLNKDNGAAITAFEAALEANSANMDARSKLGAALIGAGDHERARRVLGELVAAAPGHADGWRNLAEAAALSGMRGEADASLRMLLHLSKDRKRTTEALKKRAASGEPDQFSEAVARVVKPGAKKSRG</sequence>
<reference evidence="3 4" key="1">
    <citation type="submission" date="2019-10" db="EMBL/GenBank/DDBJ databases">
        <title>Taxonomy of Antarctic Massilia spp.: description of Massilia rubra sp. nov., Massilia aquatica sp. nov., Massilia mucilaginosa sp. nov., Massilia frigida sp. nov. isolated from streams, lakes and regoliths.</title>
        <authorList>
            <person name="Holochova P."/>
            <person name="Sedlacek I."/>
            <person name="Kralova S."/>
            <person name="Maslanova I."/>
            <person name="Busse H.-J."/>
            <person name="Stankova E."/>
            <person name="Vrbovska V."/>
            <person name="Kovarovic V."/>
            <person name="Bartak M."/>
            <person name="Svec P."/>
            <person name="Pantucek R."/>
        </authorList>
    </citation>
    <scope>NUCLEOTIDE SEQUENCE [LARGE SCALE GENOMIC DNA]</scope>
    <source>
        <strain evidence="3 4">CCM 8695</strain>
    </source>
</reference>
<feature type="region of interest" description="Disordered" evidence="1">
    <location>
        <begin position="565"/>
        <end position="600"/>
    </location>
</feature>
<name>A0ABX0NGB6_9BURK</name>
<keyword evidence="2" id="KW-1133">Transmembrane helix</keyword>
<accession>A0ABX0NGB6</accession>
<evidence type="ECO:0000256" key="1">
    <source>
        <dbReference type="SAM" id="MobiDB-lite"/>
    </source>
</evidence>
<gene>
    <name evidence="3" type="ORF">F2P44_21200</name>
</gene>
<dbReference type="InterPro" id="IPR011990">
    <property type="entry name" value="TPR-like_helical_dom_sf"/>
</dbReference>
<evidence type="ECO:0008006" key="5">
    <source>
        <dbReference type="Google" id="ProtNLM"/>
    </source>
</evidence>
<keyword evidence="2" id="KW-0812">Transmembrane</keyword>
<dbReference type="Gene3D" id="1.25.40.10">
    <property type="entry name" value="Tetratricopeptide repeat domain"/>
    <property type="match status" value="1"/>
</dbReference>
<protein>
    <recommendedName>
        <fullName evidence="5">Tetratricopeptide repeat protein</fullName>
    </recommendedName>
</protein>
<keyword evidence="4" id="KW-1185">Reference proteome</keyword>
<proteinExistence type="predicted"/>
<dbReference type="Pfam" id="PF14559">
    <property type="entry name" value="TPR_19"/>
    <property type="match status" value="1"/>
</dbReference>
<evidence type="ECO:0000256" key="2">
    <source>
        <dbReference type="SAM" id="Phobius"/>
    </source>
</evidence>
<dbReference type="Proteomes" id="UP000621455">
    <property type="component" value="Unassembled WGS sequence"/>
</dbReference>
<evidence type="ECO:0000313" key="4">
    <source>
        <dbReference type="Proteomes" id="UP000621455"/>
    </source>
</evidence>
<organism evidence="3 4">
    <name type="scientific">Massilia frigida</name>
    <dbReference type="NCBI Taxonomy" id="2609281"/>
    <lineage>
        <taxon>Bacteria</taxon>
        <taxon>Pseudomonadati</taxon>
        <taxon>Pseudomonadota</taxon>
        <taxon>Betaproteobacteria</taxon>
        <taxon>Burkholderiales</taxon>
        <taxon>Oxalobacteraceae</taxon>
        <taxon>Telluria group</taxon>
        <taxon>Massilia</taxon>
    </lineage>
</organism>